<dbReference type="InterPro" id="IPR014001">
    <property type="entry name" value="Helicase_ATP-bd"/>
</dbReference>
<evidence type="ECO:0000256" key="4">
    <source>
        <dbReference type="ARBA" id="ARBA00022806"/>
    </source>
</evidence>
<dbReference type="Gene3D" id="1.10.3380.10">
    <property type="entry name" value="Sec63 N-terminal domain-like domain"/>
    <property type="match status" value="1"/>
</dbReference>
<feature type="region of interest" description="Disordered" evidence="11">
    <location>
        <begin position="1009"/>
        <end position="1034"/>
    </location>
</feature>
<feature type="region of interest" description="Disordered" evidence="11">
    <location>
        <begin position="644"/>
        <end position="695"/>
    </location>
</feature>
<feature type="region of interest" description="Disordered" evidence="11">
    <location>
        <begin position="942"/>
        <end position="964"/>
    </location>
</feature>
<keyword evidence="6" id="KW-0413">Isomerase</keyword>
<feature type="region of interest" description="Disordered" evidence="11">
    <location>
        <begin position="1287"/>
        <end position="1365"/>
    </location>
</feature>
<dbReference type="InterPro" id="IPR057842">
    <property type="entry name" value="WH_MER3"/>
</dbReference>
<dbReference type="Gene3D" id="1.10.10.10">
    <property type="entry name" value="Winged helix-like DNA-binding domain superfamily/Winged helix DNA-binding domain"/>
    <property type="match status" value="1"/>
</dbReference>
<feature type="compositionally biased region" description="Polar residues" evidence="11">
    <location>
        <begin position="680"/>
        <end position="695"/>
    </location>
</feature>
<dbReference type="Pfam" id="PF00271">
    <property type="entry name" value="Helicase_C"/>
    <property type="match status" value="1"/>
</dbReference>
<dbReference type="SMART" id="SM00490">
    <property type="entry name" value="HELICc"/>
    <property type="match status" value="1"/>
</dbReference>
<dbReference type="GO" id="GO:0005524">
    <property type="term" value="F:ATP binding"/>
    <property type="evidence" value="ECO:0007669"/>
    <property type="project" value="UniProtKB-KW"/>
</dbReference>
<dbReference type="InterPro" id="IPR001650">
    <property type="entry name" value="Helicase_C-like"/>
</dbReference>
<organism evidence="14 15">
    <name type="scientific">Leptomonas seymouri</name>
    <dbReference type="NCBI Taxonomy" id="5684"/>
    <lineage>
        <taxon>Eukaryota</taxon>
        <taxon>Discoba</taxon>
        <taxon>Euglenozoa</taxon>
        <taxon>Kinetoplastea</taxon>
        <taxon>Metakinetoplastina</taxon>
        <taxon>Trypanosomatida</taxon>
        <taxon>Trypanosomatidae</taxon>
        <taxon>Leishmaniinae</taxon>
        <taxon>Leptomonas</taxon>
    </lineage>
</organism>
<name>A0A0N1PDT3_LEPSE</name>
<dbReference type="InterPro" id="IPR036388">
    <property type="entry name" value="WH-like_DNA-bd_sf"/>
</dbReference>
<evidence type="ECO:0000259" key="13">
    <source>
        <dbReference type="PROSITE" id="PS51194"/>
    </source>
</evidence>
<dbReference type="FunFam" id="1.10.10.10:FF:001143">
    <property type="entry name" value="DEAD/DEAH box helicase family protein"/>
    <property type="match status" value="1"/>
</dbReference>
<dbReference type="Gene3D" id="3.40.50.300">
    <property type="entry name" value="P-loop containing nucleotide triphosphate hydrolases"/>
    <property type="match status" value="2"/>
</dbReference>
<dbReference type="InterPro" id="IPR052247">
    <property type="entry name" value="Meiotic_Crossover_Helicase"/>
</dbReference>
<dbReference type="SMART" id="SM00973">
    <property type="entry name" value="Sec63"/>
    <property type="match status" value="1"/>
</dbReference>
<comment type="catalytic activity">
    <reaction evidence="8">
        <text>Couples ATP hydrolysis with the unwinding of duplex DNA by translocating in the 3'-5' direction.</text>
        <dbReference type="EC" id="5.6.2.4"/>
    </reaction>
</comment>
<comment type="caution">
    <text evidence="14">The sequence shown here is derived from an EMBL/GenBank/DDBJ whole genome shotgun (WGS) entry which is preliminary data.</text>
</comment>
<dbReference type="Pfam" id="PF00270">
    <property type="entry name" value="DEAD"/>
    <property type="match status" value="1"/>
</dbReference>
<feature type="compositionally biased region" description="Low complexity" evidence="11">
    <location>
        <begin position="655"/>
        <end position="666"/>
    </location>
</feature>
<dbReference type="VEuPathDB" id="TriTrypDB:Lsey_0001_0550"/>
<dbReference type="GO" id="GO:0016787">
    <property type="term" value="F:hydrolase activity"/>
    <property type="evidence" value="ECO:0007669"/>
    <property type="project" value="UniProtKB-KW"/>
</dbReference>
<proteinExistence type="inferred from homology"/>
<evidence type="ECO:0000313" key="15">
    <source>
        <dbReference type="Proteomes" id="UP000038009"/>
    </source>
</evidence>
<dbReference type="Proteomes" id="UP000038009">
    <property type="component" value="Unassembled WGS sequence"/>
</dbReference>
<dbReference type="InterPro" id="IPR004179">
    <property type="entry name" value="Sec63-dom"/>
</dbReference>
<evidence type="ECO:0000256" key="6">
    <source>
        <dbReference type="ARBA" id="ARBA00023235"/>
    </source>
</evidence>
<dbReference type="PROSITE" id="PS51192">
    <property type="entry name" value="HELICASE_ATP_BIND_1"/>
    <property type="match status" value="1"/>
</dbReference>
<sequence length="1715" mass="186744">MSSPAVQSLGSLLRYLPYQNFNKVQEAVIPALFTNDRNCLIAAPTGSGKTVLLEVAMLRLFRHHLLSSAGGAADNGYAADNSIKARDEPLCGGKNRKAVYICPIKALANEKYEHWRTQFPTLSVVIETGDQMQQRGLRYKSTSDNGSTGEVPAPGAAAEDMLNVSQANILVTTPERWDSITRRWKETEVMAIVNSVALLLLDEVHTVQEERGAAMEAIVSRVKAIQAATAHDAVNCAATRIVAISGTLPNILDMAEWLGVSPEMTFAFSAADRPVPLTIKVISYAHDSANPFAFHRFLSFKLFSLIQQFSEGKPTLVFCASRKEVTNTAAQLVEDIRAAAARRGQLELLQPSEEARRLSQQASDKQLRCCLLSGVGYHHAAMAIDDRLLVERMFREQYIAVVCSTTTLALGVNLPAHLVVIKGSTFFANGQCQDVSVSEVMQMCGRAGRPGLDAHGVALVLTTQRKSHMYDTLRNGTVTLTCVESHLHQHMIEHVNAEVALRTIQSFNSALEWAKTTYFWIRLRKCPQHYGLEFASKAEEDEFSAEAFMEALMERVLRVLAEEGCISIGQAANTFGRAPALLSSALESAVERDRSVSSDRGCSDIGQPGIIFESTRLGRAMARMYILFDTVCFLNSELKKRGLAERKQDEEQQQSDDASSTAAAAEGNVVKEGSEEGSIADSSSAQGSNSQQKLSGLSTDSTVSCAAARPFTLQEALQLLCQCQELVDVRLRQGDRGPLNEINRAVRFPLRSGRRGGREVREEWHKAYLLIQASVGLLPITEVSLRNDATRLWSVVPRVSRFLEEYASAQTSSYSLACCANVLSRCIERRVWPDGPVLRQLPYVNEAVAKSLLRGGYRGFDTLRNVGARQLEVLCSRLPPFGSQVLAHVQSLPQLEVELLINVSCGGAAPARRVFGGCNGVGTVRVFLSRCRQNEITSERDDKACSEPLAADSRGSQSADTSKRRGCKSALTEFAMRDGRALLIVGAPAADVVLLKRFVPISPLVPSGATPLQMKTQPLPQMPSGEESAPSSESAAHKAEIASFTFSIPFSLLRCSGVPDAKCKIEARCFVLHMVGLDVAVQAFGEVVDAAARSPVVITSTATTPSADMNTQTLDQYWTTKPRQKFVSGHTGEENCGEQRNAHGAAKAEQRALSAQIAAEARDSFDALLVDMAYVASDSKHLQKPKANRERKRSRHETTDSAEDTFVGASAIEANDASLQIHAVLHRRTDPCEEDTRAATEAAATQTAIESDASAAASNVEACFRHTGPEGNDRRPLLPPLRQARMESVHRHEQSPVDTTTHLQEESEAGGIFSRGKEVHAGQPSPLRPPSAKKREGGIVVRLPRCPSPPATRPPSPWRDSLVAESSHPNAHGRIVGYASPRGGGCWGFPDDDNMAFQCGPPHPPRHEMDTNQHLRWRFAANAAPLSNSSHLHSSSVNERPIAQPNPPYGFHSTNYGVEKRWEYENSGIVYAARAGPRSIVGGTSGGSPYLSGECAHPQRDFSLAPARWPPHAYSQGNGAEWWGYPNVPSAPTRFPGGTHFPVSNLEMNAPPYPGRYPQRQPQPACSRWAQVSSNGRWSRGYTQHTPPPPPISFLQAPVWESTLPYALYEQANVPSSQYLVQRQLDAANRPPMQFASEAADPARSSAIAPPFPCDIATASVGLYAARSAVRTSQQSTRGIGRAPSTRPAGASSTCSDHFTPHVRRSAMVSQSWWQ</sequence>
<protein>
    <recommendedName>
        <fullName evidence="9">DNA 3'-5' helicase</fullName>
        <ecNumber evidence="9">5.6.2.4</ecNumber>
    </recommendedName>
</protein>
<dbReference type="Pfam" id="PF23445">
    <property type="entry name" value="WHD_SNRNP200"/>
    <property type="match status" value="1"/>
</dbReference>
<feature type="compositionally biased region" description="Pro residues" evidence="11">
    <location>
        <begin position="1346"/>
        <end position="1357"/>
    </location>
</feature>
<keyword evidence="5" id="KW-0067">ATP-binding</keyword>
<dbReference type="CDD" id="cd18795">
    <property type="entry name" value="SF2_C_Ski2"/>
    <property type="match status" value="1"/>
</dbReference>
<comment type="catalytic activity">
    <reaction evidence="10">
        <text>ATP + H2O = ADP + phosphate + H(+)</text>
        <dbReference type="Rhea" id="RHEA:13065"/>
        <dbReference type="ChEBI" id="CHEBI:15377"/>
        <dbReference type="ChEBI" id="CHEBI:15378"/>
        <dbReference type="ChEBI" id="CHEBI:30616"/>
        <dbReference type="ChEBI" id="CHEBI:43474"/>
        <dbReference type="ChEBI" id="CHEBI:456216"/>
        <dbReference type="EC" id="5.6.2.4"/>
    </reaction>
</comment>
<evidence type="ECO:0000256" key="5">
    <source>
        <dbReference type="ARBA" id="ARBA00022840"/>
    </source>
</evidence>
<evidence type="ECO:0000259" key="12">
    <source>
        <dbReference type="PROSITE" id="PS51192"/>
    </source>
</evidence>
<evidence type="ECO:0000256" key="11">
    <source>
        <dbReference type="SAM" id="MobiDB-lite"/>
    </source>
</evidence>
<evidence type="ECO:0000256" key="1">
    <source>
        <dbReference type="ARBA" id="ARBA00010140"/>
    </source>
</evidence>
<keyword evidence="7" id="KW-0469">Meiosis</keyword>
<evidence type="ECO:0000256" key="3">
    <source>
        <dbReference type="ARBA" id="ARBA00022801"/>
    </source>
</evidence>
<keyword evidence="3" id="KW-0378">Hydrolase</keyword>
<evidence type="ECO:0000256" key="10">
    <source>
        <dbReference type="ARBA" id="ARBA00048988"/>
    </source>
</evidence>
<gene>
    <name evidence="14" type="ORF">ABL78_0055</name>
</gene>
<dbReference type="PANTHER" id="PTHR47835">
    <property type="entry name" value="HFM1, ATP DEPENDENT DNA HELICASE HOMOLOG"/>
    <property type="match status" value="1"/>
</dbReference>
<feature type="compositionally biased region" description="Basic residues" evidence="11">
    <location>
        <begin position="1182"/>
        <end position="1195"/>
    </location>
</feature>
<dbReference type="GO" id="GO:0003676">
    <property type="term" value="F:nucleic acid binding"/>
    <property type="evidence" value="ECO:0007669"/>
    <property type="project" value="InterPro"/>
</dbReference>
<evidence type="ECO:0000313" key="14">
    <source>
        <dbReference type="EMBL" id="KPI90822.1"/>
    </source>
</evidence>
<dbReference type="PANTHER" id="PTHR47835:SF3">
    <property type="entry name" value="HELICASE FOR MEIOSIS 1"/>
    <property type="match status" value="1"/>
</dbReference>
<feature type="domain" description="Helicase C-terminal" evidence="13">
    <location>
        <begin position="301"/>
        <end position="515"/>
    </location>
</feature>
<accession>A0A0N1PDT3</accession>
<feature type="region of interest" description="Disordered" evidence="11">
    <location>
        <begin position="1127"/>
        <end position="1147"/>
    </location>
</feature>
<dbReference type="EC" id="5.6.2.4" evidence="9"/>
<evidence type="ECO:0000256" key="2">
    <source>
        <dbReference type="ARBA" id="ARBA00022741"/>
    </source>
</evidence>
<feature type="domain" description="Helicase ATP-binding" evidence="12">
    <location>
        <begin position="30"/>
        <end position="266"/>
    </location>
</feature>
<dbReference type="InterPro" id="IPR027417">
    <property type="entry name" value="P-loop_NTPase"/>
</dbReference>
<dbReference type="GO" id="GO:0043138">
    <property type="term" value="F:3'-5' DNA helicase activity"/>
    <property type="evidence" value="ECO:0007669"/>
    <property type="project" value="UniProtKB-EC"/>
</dbReference>
<feature type="region of interest" description="Disordered" evidence="11">
    <location>
        <begin position="1672"/>
        <end position="1699"/>
    </location>
</feature>
<feature type="region of interest" description="Disordered" evidence="11">
    <location>
        <begin position="1179"/>
        <end position="1204"/>
    </location>
</feature>
<keyword evidence="4 14" id="KW-0347">Helicase</keyword>
<dbReference type="OMA" id="YAHDSAN"/>
<evidence type="ECO:0000256" key="8">
    <source>
        <dbReference type="ARBA" id="ARBA00034617"/>
    </source>
</evidence>
<dbReference type="SUPFAM" id="SSF158702">
    <property type="entry name" value="Sec63 N-terminal domain-like"/>
    <property type="match status" value="1"/>
</dbReference>
<dbReference type="SUPFAM" id="SSF52540">
    <property type="entry name" value="P-loop containing nucleoside triphosphate hydrolases"/>
    <property type="match status" value="1"/>
</dbReference>
<dbReference type="OrthoDB" id="5575at2759"/>
<dbReference type="Pfam" id="PF02889">
    <property type="entry name" value="Sec63"/>
    <property type="match status" value="1"/>
</dbReference>
<reference evidence="14 15" key="1">
    <citation type="journal article" date="2015" name="PLoS Pathog.">
        <title>Leptomonas seymouri: Adaptations to the Dixenous Life Cycle Analyzed by Genome Sequencing, Transcriptome Profiling and Co-infection with Leishmania donovani.</title>
        <authorList>
            <person name="Kraeva N."/>
            <person name="Butenko A."/>
            <person name="Hlavacova J."/>
            <person name="Kostygov A."/>
            <person name="Myskova J."/>
            <person name="Grybchuk D."/>
            <person name="Lestinova T."/>
            <person name="Votypka J."/>
            <person name="Volf P."/>
            <person name="Opperdoes F."/>
            <person name="Flegontov P."/>
            <person name="Lukes J."/>
            <person name="Yurchenko V."/>
        </authorList>
    </citation>
    <scope>NUCLEOTIDE SEQUENCE [LARGE SCALE GENOMIC DNA]</scope>
    <source>
        <strain evidence="14 15">ATCC 30220</strain>
    </source>
</reference>
<dbReference type="InterPro" id="IPR011545">
    <property type="entry name" value="DEAD/DEAH_box_helicase_dom"/>
</dbReference>
<evidence type="ECO:0000256" key="9">
    <source>
        <dbReference type="ARBA" id="ARBA00034808"/>
    </source>
</evidence>
<keyword evidence="2" id="KW-0547">Nucleotide-binding</keyword>
<dbReference type="PROSITE" id="PS51194">
    <property type="entry name" value="HELICASE_CTER"/>
    <property type="match status" value="1"/>
</dbReference>
<dbReference type="SMART" id="SM00487">
    <property type="entry name" value="DEXDc"/>
    <property type="match status" value="1"/>
</dbReference>
<feature type="region of interest" description="Disordered" evidence="11">
    <location>
        <begin position="1428"/>
        <end position="1448"/>
    </location>
</feature>
<evidence type="ECO:0000256" key="7">
    <source>
        <dbReference type="ARBA" id="ARBA00023254"/>
    </source>
</evidence>
<comment type="similarity">
    <text evidence="1">Belongs to the helicase family. SKI2 subfamily.</text>
</comment>
<dbReference type="GO" id="GO:0051321">
    <property type="term" value="P:meiotic cell cycle"/>
    <property type="evidence" value="ECO:0007669"/>
    <property type="project" value="UniProtKB-KW"/>
</dbReference>
<dbReference type="EMBL" id="LJSK01000001">
    <property type="protein sequence ID" value="KPI90822.1"/>
    <property type="molecule type" value="Genomic_DNA"/>
</dbReference>
<keyword evidence="15" id="KW-1185">Reference proteome</keyword>